<accession>A0A381SEP6</accession>
<gene>
    <name evidence="1" type="ORF">METZ01_LOCUS54808</name>
</gene>
<name>A0A381SEP6_9ZZZZ</name>
<protein>
    <recommendedName>
        <fullName evidence="2">AB hydrolase-1 domain-containing protein</fullName>
    </recommendedName>
</protein>
<evidence type="ECO:0000313" key="1">
    <source>
        <dbReference type="EMBL" id="SVA01954.1"/>
    </source>
</evidence>
<sequence>MKIICPENPASKEEARNILKLFPSQLYIGYSLGSLWLLKYQSFLPQNCQKAIISPILAFLDKGSLGGKTSESQLKYLIKLLTRSSNYEEVLRKFFFDAKLPYPEAHAHEIGDKTILIKGLEFLKDSSVTGKDTNEFISIIGEDDTFVDAEVLKNHIPHLKIIKGVGHSPIPLLNKLAKYLLADDT</sequence>
<reference evidence="1" key="1">
    <citation type="submission" date="2018-05" db="EMBL/GenBank/DDBJ databases">
        <authorList>
            <person name="Lanie J.A."/>
            <person name="Ng W.-L."/>
            <person name="Kazmierczak K.M."/>
            <person name="Andrzejewski T.M."/>
            <person name="Davidsen T.M."/>
            <person name="Wayne K.J."/>
            <person name="Tettelin H."/>
            <person name="Glass J.I."/>
            <person name="Rusch D."/>
            <person name="Podicherti R."/>
            <person name="Tsui H.-C.T."/>
            <person name="Winkler M.E."/>
        </authorList>
    </citation>
    <scope>NUCLEOTIDE SEQUENCE</scope>
</reference>
<organism evidence="1">
    <name type="scientific">marine metagenome</name>
    <dbReference type="NCBI Taxonomy" id="408172"/>
    <lineage>
        <taxon>unclassified sequences</taxon>
        <taxon>metagenomes</taxon>
        <taxon>ecological metagenomes</taxon>
    </lineage>
</organism>
<dbReference type="AlphaFoldDB" id="A0A381SEP6"/>
<proteinExistence type="predicted"/>
<evidence type="ECO:0008006" key="2">
    <source>
        <dbReference type="Google" id="ProtNLM"/>
    </source>
</evidence>
<dbReference type="EMBL" id="UINC01002955">
    <property type="protein sequence ID" value="SVA01954.1"/>
    <property type="molecule type" value="Genomic_DNA"/>
</dbReference>